<sequence length="71" mass="8375">MSNLRRISRRYCLPLEEINIIINDLIFITKAENKLIPRNDEVFAIHEVFARLVAYFDILAEDAKVRILTSR</sequence>
<dbReference type="EMBL" id="CCJX01000066">
    <property type="protein sequence ID" value="CDT17620.1"/>
    <property type="molecule type" value="Genomic_DNA"/>
</dbReference>
<proteinExistence type="predicted"/>
<evidence type="ECO:0000313" key="2">
    <source>
        <dbReference type="EMBL" id="CDT17620.1"/>
    </source>
</evidence>
<evidence type="ECO:0000313" key="1">
    <source>
        <dbReference type="EMBL" id="CDT16270.1"/>
    </source>
</evidence>
<dbReference type="Proteomes" id="UP000049077">
    <property type="component" value="Unassembled WGS sequence"/>
</dbReference>
<dbReference type="AlphaFoldDB" id="A0A822MWN0"/>
<organism evidence="1 4">
    <name type="scientific">Vibrio crassostreae</name>
    <dbReference type="NCBI Taxonomy" id="246167"/>
    <lineage>
        <taxon>Bacteria</taxon>
        <taxon>Pseudomonadati</taxon>
        <taxon>Pseudomonadota</taxon>
        <taxon>Gammaproteobacteria</taxon>
        <taxon>Vibrionales</taxon>
        <taxon>Vibrionaceae</taxon>
        <taxon>Vibrio</taxon>
    </lineage>
</organism>
<evidence type="ECO:0000313" key="4">
    <source>
        <dbReference type="Proteomes" id="UP000049495"/>
    </source>
</evidence>
<name>A0A822MWN0_9VIBR</name>
<reference evidence="1 3" key="1">
    <citation type="submission" date="2014-06" db="EMBL/GenBank/DDBJ databases">
        <authorList>
            <person name="Le Roux F."/>
        </authorList>
    </citation>
    <scope>NUCLEOTIDE SEQUENCE</scope>
    <source>
        <strain evidence="2 3">J5-4</strain>
        <strain evidence="1">J5-5</strain>
    </source>
</reference>
<gene>
    <name evidence="2" type="ORF">VCR4J5_1580017</name>
    <name evidence="1" type="ORF">VCR5J5_1550017</name>
</gene>
<keyword evidence="3" id="KW-1185">Reference proteome</keyword>
<evidence type="ECO:0000313" key="3">
    <source>
        <dbReference type="Proteomes" id="UP000049077"/>
    </source>
</evidence>
<comment type="caution">
    <text evidence="1">The sequence shown here is derived from an EMBL/GenBank/DDBJ whole genome shotgun (WGS) entry which is preliminary data.</text>
</comment>
<dbReference type="EMBL" id="CCJV01000063">
    <property type="protein sequence ID" value="CDT16270.1"/>
    <property type="molecule type" value="Genomic_DNA"/>
</dbReference>
<protein>
    <submittedName>
        <fullName evidence="1">Uncharacterized protein</fullName>
    </submittedName>
</protein>
<dbReference type="Proteomes" id="UP000049495">
    <property type="component" value="Unassembled WGS sequence"/>
</dbReference>
<accession>A0A822MWN0</accession>
<reference evidence="4" key="2">
    <citation type="submission" date="2014-06" db="EMBL/GenBank/DDBJ databases">
        <authorList>
            <person name="Le Roux Frederique"/>
        </authorList>
    </citation>
    <scope>NUCLEOTIDE SEQUENCE [LARGE SCALE GENOMIC DNA]</scope>
    <source>
        <strain evidence="4">J5-5</strain>
    </source>
</reference>